<protein>
    <recommendedName>
        <fullName evidence="1">GST N-terminal domain-containing protein</fullName>
    </recommendedName>
</protein>
<dbReference type="SUPFAM" id="SSF47616">
    <property type="entry name" value="GST C-terminal domain-like"/>
    <property type="match status" value="1"/>
</dbReference>
<dbReference type="Pfam" id="PF13409">
    <property type="entry name" value="GST_N_2"/>
    <property type="match status" value="1"/>
</dbReference>
<comment type="caution">
    <text evidence="2">The sequence shown here is derived from an EMBL/GenBank/DDBJ whole genome shotgun (WGS) entry which is preliminary data.</text>
</comment>
<dbReference type="PROSITE" id="PS50404">
    <property type="entry name" value="GST_NTER"/>
    <property type="match status" value="1"/>
</dbReference>
<dbReference type="InterPro" id="IPR050983">
    <property type="entry name" value="GST_Omega/HSP26"/>
</dbReference>
<dbReference type="InterPro" id="IPR036282">
    <property type="entry name" value="Glutathione-S-Trfase_C_sf"/>
</dbReference>
<dbReference type="PANTHER" id="PTHR43968">
    <property type="match status" value="1"/>
</dbReference>
<dbReference type="InterPro" id="IPR004045">
    <property type="entry name" value="Glutathione_S-Trfase_N"/>
</dbReference>
<reference evidence="2 3" key="1">
    <citation type="submission" date="2014-01" db="EMBL/GenBank/DDBJ databases">
        <title>Genome sequence determination for a cystic fibrosis isolate, Inquilinus limosus.</title>
        <authorList>
            <person name="Pino M."/>
            <person name="Di Conza J."/>
            <person name="Gutkind G."/>
        </authorList>
    </citation>
    <scope>NUCLEOTIDE SEQUENCE [LARGE SCALE GENOMIC DNA]</scope>
    <source>
        <strain evidence="2 3">MP06</strain>
    </source>
</reference>
<dbReference type="Gene3D" id="1.20.1050.10">
    <property type="match status" value="1"/>
</dbReference>
<dbReference type="InterPro" id="IPR036249">
    <property type="entry name" value="Thioredoxin-like_sf"/>
</dbReference>
<dbReference type="Gene3D" id="3.40.30.10">
    <property type="entry name" value="Glutaredoxin"/>
    <property type="match status" value="1"/>
</dbReference>
<dbReference type="CDD" id="cd03205">
    <property type="entry name" value="GST_C_6"/>
    <property type="match status" value="1"/>
</dbReference>
<dbReference type="Proteomes" id="UP000029995">
    <property type="component" value="Unassembled WGS sequence"/>
</dbReference>
<feature type="domain" description="GST N-terminal" evidence="1">
    <location>
        <begin position="1"/>
        <end position="85"/>
    </location>
</feature>
<dbReference type="PANTHER" id="PTHR43968:SF6">
    <property type="entry name" value="GLUTATHIONE S-TRANSFERASE OMEGA"/>
    <property type="match status" value="1"/>
</dbReference>
<evidence type="ECO:0000313" key="3">
    <source>
        <dbReference type="Proteomes" id="UP000029995"/>
    </source>
</evidence>
<dbReference type="EMBL" id="JANX01000040">
    <property type="protein sequence ID" value="KGM35237.1"/>
    <property type="molecule type" value="Genomic_DNA"/>
</dbReference>
<accession>A0A0A0DE10</accession>
<evidence type="ECO:0000313" key="2">
    <source>
        <dbReference type="EMBL" id="KGM35237.1"/>
    </source>
</evidence>
<dbReference type="GO" id="GO:0005737">
    <property type="term" value="C:cytoplasm"/>
    <property type="evidence" value="ECO:0007669"/>
    <property type="project" value="TreeGrafter"/>
</dbReference>
<dbReference type="SUPFAM" id="SSF52833">
    <property type="entry name" value="Thioredoxin-like"/>
    <property type="match status" value="1"/>
</dbReference>
<gene>
    <name evidence="2" type="ORF">P409_05680</name>
</gene>
<sequence>MTLHWSPRSPFVRKVMIAAHELGIADRLTRVRNVVALHRPNDVVMAFNPLSKLPTLVVDRNGGQEVLYDSHVICSYLDARFGPGRLVPEGLDDRMTALRQEALGDGVMELLLFRLFEGLRPEAARSAELLSSLHRKLRRSLEVMEQDLPSLARRSFDLGHLTIGVALSYLDFRFPEESWHDAHPDLKRWHDGFSSRPSVQATVPFDDV</sequence>
<proteinExistence type="predicted"/>
<dbReference type="AlphaFoldDB" id="A0A0A0DE10"/>
<evidence type="ECO:0000259" key="1">
    <source>
        <dbReference type="PROSITE" id="PS50404"/>
    </source>
</evidence>
<organism evidence="2 3">
    <name type="scientific">Inquilinus limosus MP06</name>
    <dbReference type="NCBI Taxonomy" id="1398085"/>
    <lineage>
        <taxon>Bacteria</taxon>
        <taxon>Pseudomonadati</taxon>
        <taxon>Pseudomonadota</taxon>
        <taxon>Alphaproteobacteria</taxon>
        <taxon>Rhodospirillales</taxon>
        <taxon>Rhodospirillaceae</taxon>
        <taxon>Inquilinus</taxon>
    </lineage>
</organism>
<name>A0A0A0DE10_9PROT</name>